<dbReference type="CDD" id="cd17388">
    <property type="entry name" value="MFS_TetA"/>
    <property type="match status" value="1"/>
</dbReference>
<name>N9D180_ACIBZ</name>
<evidence type="ECO:0000313" key="8">
    <source>
        <dbReference type="EMBL" id="ENV91907.1"/>
    </source>
</evidence>
<feature type="transmembrane region" description="Helical" evidence="6">
    <location>
        <begin position="73"/>
        <end position="90"/>
    </location>
</feature>
<feature type="transmembrane region" description="Helical" evidence="6">
    <location>
        <begin position="131"/>
        <end position="153"/>
    </location>
</feature>
<evidence type="ECO:0000256" key="2">
    <source>
        <dbReference type="ARBA" id="ARBA00022448"/>
    </source>
</evidence>
<dbReference type="HOGENOM" id="CLU_001265_10_11_6"/>
<dbReference type="PANTHER" id="PTHR23504">
    <property type="entry name" value="MAJOR FACILITATOR SUPERFAMILY DOMAIN-CONTAINING PROTEIN 10"/>
    <property type="match status" value="1"/>
</dbReference>
<dbReference type="OrthoDB" id="9764259at2"/>
<feature type="transmembrane region" description="Helical" evidence="6">
    <location>
        <begin position="276"/>
        <end position="293"/>
    </location>
</feature>
<keyword evidence="2" id="KW-0813">Transport</keyword>
<feature type="transmembrane region" description="Helical" evidence="6">
    <location>
        <begin position="366"/>
        <end position="387"/>
    </location>
</feature>
<feature type="transmembrane region" description="Helical" evidence="6">
    <location>
        <begin position="159"/>
        <end position="180"/>
    </location>
</feature>
<feature type="transmembrane region" description="Helical" evidence="6">
    <location>
        <begin position="96"/>
        <end position="119"/>
    </location>
</feature>
<evidence type="ECO:0000256" key="3">
    <source>
        <dbReference type="ARBA" id="ARBA00022692"/>
    </source>
</evidence>
<evidence type="ECO:0000313" key="9">
    <source>
        <dbReference type="Proteomes" id="UP000013251"/>
    </source>
</evidence>
<dbReference type="Gene3D" id="1.20.1250.20">
    <property type="entry name" value="MFS general substrate transporter like domains"/>
    <property type="match status" value="1"/>
</dbReference>
<evidence type="ECO:0000256" key="6">
    <source>
        <dbReference type="SAM" id="Phobius"/>
    </source>
</evidence>
<reference evidence="8 9" key="1">
    <citation type="submission" date="2013-02" db="EMBL/GenBank/DDBJ databases">
        <title>The Genome Sequence of Acinetobacter bereziniae CIP 70.12.</title>
        <authorList>
            <consortium name="The Broad Institute Genome Sequencing Platform"/>
            <consortium name="The Broad Institute Genome Sequencing Center for Infectious Disease"/>
            <person name="Cerqueira G."/>
            <person name="Feldgarden M."/>
            <person name="Courvalin P."/>
            <person name="Perichon B."/>
            <person name="Grillot-Courvalin C."/>
            <person name="Clermont D."/>
            <person name="Rocha E."/>
            <person name="Yoon E.-J."/>
            <person name="Nemec A."/>
            <person name="Walker B."/>
            <person name="Young S.K."/>
            <person name="Zeng Q."/>
            <person name="Gargeya S."/>
            <person name="Fitzgerald M."/>
            <person name="Haas B."/>
            <person name="Abouelleil A."/>
            <person name="Alvarado L."/>
            <person name="Arachchi H.M."/>
            <person name="Berlin A.M."/>
            <person name="Chapman S.B."/>
            <person name="Dewar J."/>
            <person name="Goldberg J."/>
            <person name="Griggs A."/>
            <person name="Gujja S."/>
            <person name="Hansen M."/>
            <person name="Howarth C."/>
            <person name="Imamovic A."/>
            <person name="Larimer J."/>
            <person name="McCowan C."/>
            <person name="Murphy C."/>
            <person name="Neiman D."/>
            <person name="Pearson M."/>
            <person name="Priest M."/>
            <person name="Roberts A."/>
            <person name="Saif S."/>
            <person name="Shea T."/>
            <person name="Sisk P."/>
            <person name="Sykes S."/>
            <person name="Wortman J."/>
            <person name="Nusbaum C."/>
            <person name="Birren B."/>
        </authorList>
    </citation>
    <scope>NUCLEOTIDE SEQUENCE [LARGE SCALE GENOMIC DNA]</scope>
    <source>
        <strain evidence="8 9">CIP 70.12</strain>
    </source>
</reference>
<dbReference type="PRINTS" id="PR01035">
    <property type="entry name" value="TCRTETA"/>
</dbReference>
<keyword evidence="3 6" id="KW-0812">Transmembrane</keyword>
<dbReference type="SUPFAM" id="SSF103473">
    <property type="entry name" value="MFS general substrate transporter"/>
    <property type="match status" value="1"/>
</dbReference>
<dbReference type="Pfam" id="PF07690">
    <property type="entry name" value="MFS_1"/>
    <property type="match status" value="1"/>
</dbReference>
<dbReference type="PATRIC" id="fig|1217650.3.peg.2984"/>
<feature type="transmembrane region" description="Helical" evidence="6">
    <location>
        <begin position="334"/>
        <end position="360"/>
    </location>
</feature>
<dbReference type="RefSeq" id="WP_005033030.1">
    <property type="nucleotide sequence ID" value="NZ_KB849756.1"/>
</dbReference>
<dbReference type="EMBL" id="APQG01000037">
    <property type="protein sequence ID" value="ENV91907.1"/>
    <property type="molecule type" value="Genomic_DNA"/>
</dbReference>
<feature type="transmembrane region" description="Helical" evidence="6">
    <location>
        <begin position="210"/>
        <end position="234"/>
    </location>
</feature>
<comment type="subcellular location">
    <subcellularLocation>
        <location evidence="1">Membrane</location>
        <topology evidence="1">Multi-pass membrane protein</topology>
    </subcellularLocation>
</comment>
<gene>
    <name evidence="8" type="ORF">F938_03039</name>
</gene>
<dbReference type="InterPro" id="IPR001958">
    <property type="entry name" value="Tet-R_TetA/multi-R_MdtG-like"/>
</dbReference>
<dbReference type="GO" id="GO:0016020">
    <property type="term" value="C:membrane"/>
    <property type="evidence" value="ECO:0007669"/>
    <property type="project" value="UniProtKB-SubCell"/>
</dbReference>
<dbReference type="PANTHER" id="PTHR23504:SF15">
    <property type="entry name" value="MAJOR FACILITATOR SUPERFAMILY (MFS) PROFILE DOMAIN-CONTAINING PROTEIN"/>
    <property type="match status" value="1"/>
</dbReference>
<feature type="transmembrane region" description="Helical" evidence="6">
    <location>
        <begin position="39"/>
        <end position="61"/>
    </location>
</feature>
<organism evidence="8 9">
    <name type="scientific">Acinetobacter bereziniae LMG 1003 = CIP 70.12</name>
    <dbReference type="NCBI Taxonomy" id="981324"/>
    <lineage>
        <taxon>Bacteria</taxon>
        <taxon>Pseudomonadati</taxon>
        <taxon>Pseudomonadota</taxon>
        <taxon>Gammaproteobacteria</taxon>
        <taxon>Moraxellales</taxon>
        <taxon>Moraxellaceae</taxon>
        <taxon>Acinetobacter</taxon>
    </lineage>
</organism>
<dbReference type="InterPro" id="IPR011701">
    <property type="entry name" value="MFS"/>
</dbReference>
<evidence type="ECO:0000259" key="7">
    <source>
        <dbReference type="PROSITE" id="PS50850"/>
    </source>
</evidence>
<keyword evidence="4 6" id="KW-1133">Transmembrane helix</keyword>
<feature type="transmembrane region" description="Helical" evidence="6">
    <location>
        <begin position="299"/>
        <end position="322"/>
    </location>
</feature>
<dbReference type="Proteomes" id="UP000013251">
    <property type="component" value="Unassembled WGS sequence"/>
</dbReference>
<dbReference type="GeneID" id="69463515"/>
<dbReference type="InterPro" id="IPR036259">
    <property type="entry name" value="MFS_trans_sf"/>
</dbReference>
<dbReference type="AlphaFoldDB" id="N9D180"/>
<accession>N9D180</accession>
<evidence type="ECO:0000256" key="1">
    <source>
        <dbReference type="ARBA" id="ARBA00004141"/>
    </source>
</evidence>
<keyword evidence="5 6" id="KW-0472">Membrane</keyword>
<comment type="caution">
    <text evidence="8">The sequence shown here is derived from an EMBL/GenBank/DDBJ whole genome shotgun (WGS) entry which is preliminary data.</text>
</comment>
<dbReference type="PROSITE" id="PS50850">
    <property type="entry name" value="MFS"/>
    <property type="match status" value="1"/>
</dbReference>
<dbReference type="InterPro" id="IPR020846">
    <property type="entry name" value="MFS_dom"/>
</dbReference>
<feature type="transmembrane region" description="Helical" evidence="6">
    <location>
        <begin position="5"/>
        <end position="27"/>
    </location>
</feature>
<dbReference type="GO" id="GO:0022857">
    <property type="term" value="F:transmembrane transporter activity"/>
    <property type="evidence" value="ECO:0007669"/>
    <property type="project" value="InterPro"/>
</dbReference>
<keyword evidence="9" id="KW-1185">Reference proteome</keyword>
<evidence type="ECO:0000256" key="5">
    <source>
        <dbReference type="ARBA" id="ARBA00023136"/>
    </source>
</evidence>
<sequence length="392" mass="43011">MNRPLFIIFSTIVLDSIGIGIVFPLLPSLLKTLSQQQNVALLMGFFISCYAMMQFIFSPILGSLSDKIGRRPVLLISLAGSTISYLLLAFSSHLSWLFIGRIIAGMTSANMAVASAYIVDISSTENRAKYFGRFNAMFGLGFIIGPILGGLLGQYGLQLPFLIAALLTGLNFLIALFALAESHPQHVAIQNHASLNPFKIFKCVFTQRNLLPLLLIFFIFSACGEAYGVCWALWGHDTFHWNSFWVGLSLGTFGLCQVLVQSLLPQHAVKFWGERNTILIGLGCIFVALNIMAFAQQGWIIFVIMPIFALGSIGTPSLQALASAKVSADLQGQFQGLIASTVSLASVIAPLFFSSIYFHFHTQWSGAIWLIVAIIYLLVFPLILFQLRAKPL</sequence>
<evidence type="ECO:0000256" key="4">
    <source>
        <dbReference type="ARBA" id="ARBA00022989"/>
    </source>
</evidence>
<proteinExistence type="predicted"/>
<protein>
    <recommendedName>
        <fullName evidence="7">Major facilitator superfamily (MFS) profile domain-containing protein</fullName>
    </recommendedName>
</protein>
<feature type="domain" description="Major facilitator superfamily (MFS) profile" evidence="7">
    <location>
        <begin position="4"/>
        <end position="391"/>
    </location>
</feature>